<keyword evidence="2" id="KW-0808">Transferase</keyword>
<gene>
    <name evidence="10" type="ORF">ACFQ3F_08015</name>
</gene>
<dbReference type="InterPro" id="IPR000705">
    <property type="entry name" value="Galactokinase"/>
</dbReference>
<keyword evidence="6" id="KW-0299">Galactose metabolism</keyword>
<evidence type="ECO:0000256" key="2">
    <source>
        <dbReference type="ARBA" id="ARBA00022679"/>
    </source>
</evidence>
<dbReference type="InterPro" id="IPR019741">
    <property type="entry name" value="Galactokinase_CS"/>
</dbReference>
<comment type="caution">
    <text evidence="10">The sequence shown here is derived from an EMBL/GenBank/DDBJ whole genome shotgun (WGS) entry which is preliminary data.</text>
</comment>
<dbReference type="PROSITE" id="PS00106">
    <property type="entry name" value="GALACTOKINASE"/>
    <property type="match status" value="1"/>
</dbReference>
<reference evidence="11" key="1">
    <citation type="journal article" date="2019" name="Int. J. Syst. Evol. Microbiol.">
        <title>The Global Catalogue of Microorganisms (GCM) 10K type strain sequencing project: providing services to taxonomists for standard genome sequencing and annotation.</title>
        <authorList>
            <consortium name="The Broad Institute Genomics Platform"/>
            <consortium name="The Broad Institute Genome Sequencing Center for Infectious Disease"/>
            <person name="Wu L."/>
            <person name="Ma J."/>
        </authorList>
    </citation>
    <scope>NUCLEOTIDE SEQUENCE [LARGE SCALE GENOMIC DNA]</scope>
    <source>
        <strain evidence="11">CCUG 52478</strain>
    </source>
</reference>
<keyword evidence="3" id="KW-0547">Nucleotide-binding</keyword>
<keyword evidence="11" id="KW-1185">Reference proteome</keyword>
<dbReference type="PANTHER" id="PTHR10457">
    <property type="entry name" value="MEVALONATE KINASE/GALACTOKINASE"/>
    <property type="match status" value="1"/>
</dbReference>
<dbReference type="Pfam" id="PF08544">
    <property type="entry name" value="GHMP_kinases_C"/>
    <property type="match status" value="1"/>
</dbReference>
<dbReference type="InterPro" id="IPR036554">
    <property type="entry name" value="GHMP_kinase_C_sf"/>
</dbReference>
<evidence type="ECO:0000256" key="5">
    <source>
        <dbReference type="ARBA" id="ARBA00022840"/>
    </source>
</evidence>
<feature type="domain" description="GHMP kinase N-terminal" evidence="7">
    <location>
        <begin position="77"/>
        <end position="166"/>
    </location>
</feature>
<sequence length="364" mass="36791">MTSAQTVTAVAPGRVNLIGEHTDYNGGRCLPFALPVVTMTTVTARADDLVTVSSRQSGTWEGTLADVSAGVTGWAAYVAGVVWALRDAGWPVGGLSVEIDSSVPLGAGLSSSASLECAVATGIAGLLGRPLDRAGRLELAELCRRAETEYVGAPTGGMDQLASMLGAPDTALLLDFAGGAAAGPGAGPGAGPAVTAVPLPLAATGLAVLVTESGVRHELADGDGGYAQRRRECEAGDERRMRHVRSEDARVEAAVAAIAASDWETLGTLMTASHVSLRDDFEVSIPRLDVAVAAALDGGALGARLTGGGFGGCTIALVRADETGVVRAAIDAAYRDAGWPAPSHRLVLPAAGARLVEPVPGRGR</sequence>
<dbReference type="InterPro" id="IPR014721">
    <property type="entry name" value="Ribsml_uS5_D2-typ_fold_subgr"/>
</dbReference>
<feature type="domain" description="GHMP kinase C-terminal" evidence="8">
    <location>
        <begin position="255"/>
        <end position="334"/>
    </location>
</feature>
<keyword evidence="5" id="KW-0067">ATP-binding</keyword>
<dbReference type="PIRSF" id="PIRSF000530">
    <property type="entry name" value="Galactokinase"/>
    <property type="match status" value="1"/>
</dbReference>
<dbReference type="Pfam" id="PF10509">
    <property type="entry name" value="GalKase_gal_bdg"/>
    <property type="match status" value="1"/>
</dbReference>
<accession>A0ABW3W000</accession>
<dbReference type="InterPro" id="IPR013750">
    <property type="entry name" value="GHMP_kinase_C_dom"/>
</dbReference>
<dbReference type="InterPro" id="IPR006206">
    <property type="entry name" value="Mevalonate/galactokinase"/>
</dbReference>
<dbReference type="SUPFAM" id="SSF54211">
    <property type="entry name" value="Ribosomal protein S5 domain 2-like"/>
    <property type="match status" value="1"/>
</dbReference>
<evidence type="ECO:0000256" key="3">
    <source>
        <dbReference type="ARBA" id="ARBA00022741"/>
    </source>
</evidence>
<proteinExistence type="inferred from homology"/>
<keyword evidence="6" id="KW-0119">Carbohydrate metabolism</keyword>
<dbReference type="PRINTS" id="PR00473">
    <property type="entry name" value="GALCTOKINASE"/>
</dbReference>
<evidence type="ECO:0000256" key="1">
    <source>
        <dbReference type="ARBA" id="ARBA00006566"/>
    </source>
</evidence>
<dbReference type="Proteomes" id="UP001597229">
    <property type="component" value="Unassembled WGS sequence"/>
</dbReference>
<comment type="similarity">
    <text evidence="1">Belongs to the GHMP kinase family. GalK subfamily.</text>
</comment>
<evidence type="ECO:0000259" key="9">
    <source>
        <dbReference type="Pfam" id="PF10509"/>
    </source>
</evidence>
<dbReference type="Gene3D" id="3.30.230.10">
    <property type="match status" value="1"/>
</dbReference>
<organism evidence="10 11">
    <name type="scientific">Nocardioides ginsengisoli</name>
    <dbReference type="NCBI Taxonomy" id="363868"/>
    <lineage>
        <taxon>Bacteria</taxon>
        <taxon>Bacillati</taxon>
        <taxon>Actinomycetota</taxon>
        <taxon>Actinomycetes</taxon>
        <taxon>Propionibacteriales</taxon>
        <taxon>Nocardioidaceae</taxon>
        <taxon>Nocardioides</taxon>
    </lineage>
</organism>
<evidence type="ECO:0000313" key="11">
    <source>
        <dbReference type="Proteomes" id="UP001597229"/>
    </source>
</evidence>
<dbReference type="InterPro" id="IPR019539">
    <property type="entry name" value="GalKase_N"/>
</dbReference>
<dbReference type="RefSeq" id="WP_367918854.1">
    <property type="nucleotide sequence ID" value="NZ_BAABAC010000015.1"/>
</dbReference>
<evidence type="ECO:0000259" key="8">
    <source>
        <dbReference type="Pfam" id="PF08544"/>
    </source>
</evidence>
<evidence type="ECO:0000256" key="6">
    <source>
        <dbReference type="ARBA" id="ARBA00023144"/>
    </source>
</evidence>
<evidence type="ECO:0000256" key="4">
    <source>
        <dbReference type="ARBA" id="ARBA00022777"/>
    </source>
</evidence>
<dbReference type="PANTHER" id="PTHR10457:SF7">
    <property type="entry name" value="GALACTOKINASE-RELATED"/>
    <property type="match status" value="1"/>
</dbReference>
<dbReference type="EMBL" id="JBHTLX010000009">
    <property type="protein sequence ID" value="MFD1247730.1"/>
    <property type="molecule type" value="Genomic_DNA"/>
</dbReference>
<dbReference type="PROSITE" id="PS00627">
    <property type="entry name" value="GHMP_KINASES_ATP"/>
    <property type="match status" value="1"/>
</dbReference>
<dbReference type="Gene3D" id="3.30.70.890">
    <property type="entry name" value="GHMP kinase, C-terminal domain"/>
    <property type="match status" value="1"/>
</dbReference>
<dbReference type="InterPro" id="IPR006204">
    <property type="entry name" value="GHMP_kinase_N_dom"/>
</dbReference>
<evidence type="ECO:0000259" key="7">
    <source>
        <dbReference type="Pfam" id="PF00288"/>
    </source>
</evidence>
<dbReference type="InterPro" id="IPR020568">
    <property type="entry name" value="Ribosomal_Su5_D2-typ_SF"/>
</dbReference>
<name>A0ABW3W000_9ACTN</name>
<dbReference type="InterPro" id="IPR006203">
    <property type="entry name" value="GHMP_knse_ATP-bd_CS"/>
</dbReference>
<protein>
    <submittedName>
        <fullName evidence="10">Galactokinase</fullName>
    </submittedName>
</protein>
<feature type="domain" description="Galactokinase N-terminal" evidence="9">
    <location>
        <begin position="6"/>
        <end position="42"/>
    </location>
</feature>
<evidence type="ECO:0000313" key="10">
    <source>
        <dbReference type="EMBL" id="MFD1247730.1"/>
    </source>
</evidence>
<keyword evidence="4" id="KW-0418">Kinase</keyword>
<dbReference type="PRINTS" id="PR00959">
    <property type="entry name" value="MEVGALKINASE"/>
</dbReference>
<dbReference type="SUPFAM" id="SSF55060">
    <property type="entry name" value="GHMP Kinase, C-terminal domain"/>
    <property type="match status" value="1"/>
</dbReference>
<dbReference type="Pfam" id="PF00288">
    <property type="entry name" value="GHMP_kinases_N"/>
    <property type="match status" value="1"/>
</dbReference>